<feature type="region of interest" description="Disordered" evidence="1">
    <location>
        <begin position="38"/>
        <end position="68"/>
    </location>
</feature>
<evidence type="ECO:0000256" key="1">
    <source>
        <dbReference type="SAM" id="MobiDB-lite"/>
    </source>
</evidence>
<evidence type="ECO:0000313" key="2">
    <source>
        <dbReference type="EMBL" id="MFC5895912.1"/>
    </source>
</evidence>
<organism evidence="2 3">
    <name type="scientific">Streptomyces ramulosus</name>
    <dbReference type="NCBI Taxonomy" id="47762"/>
    <lineage>
        <taxon>Bacteria</taxon>
        <taxon>Bacillati</taxon>
        <taxon>Actinomycetota</taxon>
        <taxon>Actinomycetes</taxon>
        <taxon>Kitasatosporales</taxon>
        <taxon>Streptomycetaceae</taxon>
        <taxon>Streptomyces</taxon>
    </lineage>
</organism>
<protein>
    <recommendedName>
        <fullName evidence="4">C2H2-type domain-containing protein</fullName>
    </recommendedName>
</protein>
<comment type="caution">
    <text evidence="2">The sequence shown here is derived from an EMBL/GenBank/DDBJ whole genome shotgun (WGS) entry which is preliminary data.</text>
</comment>
<accession>A0ABW1FN91</accession>
<sequence length="68" mass="7291">MSGNSVWTDDPFGTGGLTVHADCPACVAAGELLRHATRTHDQSAAADARVHLREHPDHRPAHGRRTAQ</sequence>
<proteinExistence type="predicted"/>
<name>A0ABW1FN91_9ACTN</name>
<dbReference type="EMBL" id="JBHSPW010000012">
    <property type="protein sequence ID" value="MFC5895912.1"/>
    <property type="molecule type" value="Genomic_DNA"/>
</dbReference>
<evidence type="ECO:0008006" key="4">
    <source>
        <dbReference type="Google" id="ProtNLM"/>
    </source>
</evidence>
<feature type="compositionally biased region" description="Basic and acidic residues" evidence="1">
    <location>
        <begin position="48"/>
        <end position="60"/>
    </location>
</feature>
<dbReference type="RefSeq" id="WP_345078438.1">
    <property type="nucleotide sequence ID" value="NZ_BAAAWG010000002.1"/>
</dbReference>
<gene>
    <name evidence="2" type="ORF">ACFP3M_24265</name>
</gene>
<evidence type="ECO:0000313" key="3">
    <source>
        <dbReference type="Proteomes" id="UP001596241"/>
    </source>
</evidence>
<reference evidence="3" key="1">
    <citation type="journal article" date="2019" name="Int. J. Syst. Evol. Microbiol.">
        <title>The Global Catalogue of Microorganisms (GCM) 10K type strain sequencing project: providing services to taxonomists for standard genome sequencing and annotation.</title>
        <authorList>
            <consortium name="The Broad Institute Genomics Platform"/>
            <consortium name="The Broad Institute Genome Sequencing Center for Infectious Disease"/>
            <person name="Wu L."/>
            <person name="Ma J."/>
        </authorList>
    </citation>
    <scope>NUCLEOTIDE SEQUENCE [LARGE SCALE GENOMIC DNA]</scope>
    <source>
        <strain evidence="3">CGMCC 1.15809</strain>
    </source>
</reference>
<dbReference type="Proteomes" id="UP001596241">
    <property type="component" value="Unassembled WGS sequence"/>
</dbReference>
<keyword evidence="3" id="KW-1185">Reference proteome</keyword>